<evidence type="ECO:0000256" key="6">
    <source>
        <dbReference type="ARBA" id="ARBA00022573"/>
    </source>
</evidence>
<dbReference type="HAMAP" id="MF_00230">
    <property type="entry name" value="CobT"/>
    <property type="match status" value="1"/>
</dbReference>
<keyword evidence="13" id="KW-1185">Reference proteome</keyword>
<keyword evidence="7 11" id="KW-0328">Glycosyltransferase</keyword>
<keyword evidence="6 11" id="KW-0169">Cobalamin biosynthesis</keyword>
<comment type="catalytic activity">
    <reaction evidence="10 11">
        <text>5,6-dimethylbenzimidazole + nicotinate beta-D-ribonucleotide = alpha-ribazole 5'-phosphate + nicotinate + H(+)</text>
        <dbReference type="Rhea" id="RHEA:11196"/>
        <dbReference type="ChEBI" id="CHEBI:15378"/>
        <dbReference type="ChEBI" id="CHEBI:15890"/>
        <dbReference type="ChEBI" id="CHEBI:32544"/>
        <dbReference type="ChEBI" id="CHEBI:57502"/>
        <dbReference type="ChEBI" id="CHEBI:57918"/>
        <dbReference type="EC" id="2.4.2.21"/>
    </reaction>
</comment>
<dbReference type="GO" id="GO:0008939">
    <property type="term" value="F:nicotinate-nucleotide-dimethylbenzimidazole phosphoribosyltransferase activity"/>
    <property type="evidence" value="ECO:0007669"/>
    <property type="project" value="UniProtKB-EC"/>
</dbReference>
<dbReference type="Proteomes" id="UP000627781">
    <property type="component" value="Unassembled WGS sequence"/>
</dbReference>
<dbReference type="Gene3D" id="1.10.1610.10">
    <property type="match status" value="1"/>
</dbReference>
<dbReference type="EC" id="2.4.2.21" evidence="4 11"/>
<comment type="function">
    <text evidence="1 11">Catalyzes the synthesis of alpha-ribazole-5'-phosphate from nicotinate mononucleotide (NAMN) and 5,6-dimethylbenzimidazole (DMB).</text>
</comment>
<dbReference type="InterPro" id="IPR036087">
    <property type="entry name" value="Nict_dMeBzImd_PRibTrfase_sf"/>
</dbReference>
<protein>
    <recommendedName>
        <fullName evidence="5 11">Nicotinate-nucleotide--dimethylbenzimidazole phosphoribosyltransferase</fullName>
        <shortName evidence="11">NN:DBI PRT</shortName>
        <ecNumber evidence="4 11">2.4.2.21</ecNumber>
    </recommendedName>
    <alternativeName>
        <fullName evidence="9 11">N(1)-alpha-phosphoribosyltransferase</fullName>
    </alternativeName>
</protein>
<dbReference type="PANTHER" id="PTHR43463:SF1">
    <property type="entry name" value="NICOTINATE-NUCLEOTIDE--DIMETHYLBENZIMIDAZOLE PHOSPHORIBOSYLTRANSFERASE"/>
    <property type="match status" value="1"/>
</dbReference>
<reference evidence="12 13" key="1">
    <citation type="submission" date="2020-08" db="EMBL/GenBank/DDBJ databases">
        <title>A Genomic Blueprint of the Chicken Gut Microbiome.</title>
        <authorList>
            <person name="Gilroy R."/>
            <person name="Ravi A."/>
            <person name="Getino M."/>
            <person name="Pursley I."/>
            <person name="Horton D.L."/>
            <person name="Alikhan N.-F."/>
            <person name="Baker D."/>
            <person name="Gharbi K."/>
            <person name="Hall N."/>
            <person name="Watson M."/>
            <person name="Adriaenssens E.M."/>
            <person name="Foster-Nyarko E."/>
            <person name="Jarju S."/>
            <person name="Secka A."/>
            <person name="Antonio M."/>
            <person name="Oren A."/>
            <person name="Chaudhuri R."/>
            <person name="La Ragione R.M."/>
            <person name="Hildebrand F."/>
            <person name="Pallen M.J."/>
        </authorList>
    </citation>
    <scope>NUCLEOTIDE SEQUENCE [LARGE SCALE GENOMIC DNA]</scope>
    <source>
        <strain evidence="12 13">Sa3CVN1</strain>
    </source>
</reference>
<evidence type="ECO:0000256" key="9">
    <source>
        <dbReference type="ARBA" id="ARBA00030686"/>
    </source>
</evidence>
<evidence type="ECO:0000256" key="3">
    <source>
        <dbReference type="ARBA" id="ARBA00007110"/>
    </source>
</evidence>
<dbReference type="CDD" id="cd02439">
    <property type="entry name" value="DMB-PRT_CobT"/>
    <property type="match status" value="1"/>
</dbReference>
<dbReference type="InterPro" id="IPR017846">
    <property type="entry name" value="Nict_dMeBzImd_PRibTrfase_bact"/>
</dbReference>
<organism evidence="12 13">
    <name type="scientific">Clostridium cibarium</name>
    <dbReference type="NCBI Taxonomy" id="2762247"/>
    <lineage>
        <taxon>Bacteria</taxon>
        <taxon>Bacillati</taxon>
        <taxon>Bacillota</taxon>
        <taxon>Clostridia</taxon>
        <taxon>Eubacteriales</taxon>
        <taxon>Clostridiaceae</taxon>
        <taxon>Clostridium</taxon>
    </lineage>
</organism>
<evidence type="ECO:0000256" key="2">
    <source>
        <dbReference type="ARBA" id="ARBA00005049"/>
    </source>
</evidence>
<proteinExistence type="inferred from homology"/>
<dbReference type="SUPFAM" id="SSF52733">
    <property type="entry name" value="Nicotinate mononucleotide:5,6-dimethylbenzimidazole phosphoribosyltransferase (CobT)"/>
    <property type="match status" value="1"/>
</dbReference>
<accession>A0ABR8PXT6</accession>
<evidence type="ECO:0000313" key="12">
    <source>
        <dbReference type="EMBL" id="MBD7912986.1"/>
    </source>
</evidence>
<comment type="similarity">
    <text evidence="3 11">Belongs to the CobT family.</text>
</comment>
<feature type="active site" description="Proton acceptor" evidence="11">
    <location>
        <position position="326"/>
    </location>
</feature>
<evidence type="ECO:0000256" key="4">
    <source>
        <dbReference type="ARBA" id="ARBA00011991"/>
    </source>
</evidence>
<comment type="pathway">
    <text evidence="2 11">Nucleoside biosynthesis; alpha-ribazole biosynthesis; alpha-ribazole from 5,6-dimethylbenzimidazole: step 1/2.</text>
</comment>
<dbReference type="NCBIfam" id="NF000996">
    <property type="entry name" value="PRK00105.1"/>
    <property type="match status" value="1"/>
</dbReference>
<evidence type="ECO:0000256" key="5">
    <source>
        <dbReference type="ARBA" id="ARBA00015486"/>
    </source>
</evidence>
<evidence type="ECO:0000256" key="8">
    <source>
        <dbReference type="ARBA" id="ARBA00022679"/>
    </source>
</evidence>
<dbReference type="InterPro" id="IPR003200">
    <property type="entry name" value="Nict_dMeBzImd_PRibTrfase"/>
</dbReference>
<evidence type="ECO:0000256" key="11">
    <source>
        <dbReference type="HAMAP-Rule" id="MF_00230"/>
    </source>
</evidence>
<comment type="caution">
    <text evidence="12">The sequence shown here is derived from an EMBL/GenBank/DDBJ whole genome shotgun (WGS) entry which is preliminary data.</text>
</comment>
<evidence type="ECO:0000256" key="7">
    <source>
        <dbReference type="ARBA" id="ARBA00022676"/>
    </source>
</evidence>
<dbReference type="InterPro" id="IPR023195">
    <property type="entry name" value="Nict_dMeBzImd_PRibTrfase_N"/>
</dbReference>
<name>A0ABR8PXT6_9CLOT</name>
<dbReference type="NCBIfam" id="TIGR03160">
    <property type="entry name" value="cobT_DBIPRT"/>
    <property type="match status" value="1"/>
</dbReference>
<dbReference type="PANTHER" id="PTHR43463">
    <property type="entry name" value="NICOTINATE-NUCLEOTIDE--DIMETHYLBENZIMIDAZOLE PHOSPHORIBOSYLTRANSFERASE"/>
    <property type="match status" value="1"/>
</dbReference>
<dbReference type="Pfam" id="PF02277">
    <property type="entry name" value="DBI_PRT"/>
    <property type="match status" value="1"/>
</dbReference>
<dbReference type="RefSeq" id="WP_143317362.1">
    <property type="nucleotide sequence ID" value="NZ_JACSRA010000032.1"/>
</dbReference>
<evidence type="ECO:0000313" key="13">
    <source>
        <dbReference type="Proteomes" id="UP000627781"/>
    </source>
</evidence>
<evidence type="ECO:0000256" key="10">
    <source>
        <dbReference type="ARBA" id="ARBA00047340"/>
    </source>
</evidence>
<sequence>MKLEETLKCITPLDKVVMEESQRRWDSIAKPLRSLGLLEEAIIKIAGMTGSSNVSLKKKSLVIMCADNGVVEEKVTQADREVTRIVAENFTKEKTSVAIMVKLSGSDLYPVDIGMVSDTEEFLDEESEIKPLNVLKRKISYGTKNLAKEPAMTREQAIKAIEVGINLAIELKSKGYNIIATGEMGIGNTTTSSAIASVLLDKSVETVTGRGAGLSSEGLERKIDAIKRGIEINKPNSKDAIDVLAKVGGYDIAGLVGVFIGGAAAKVPVVIDGFISAVAALVAVRIEPLVIDYILPSHVSKEPAGKMLMKSLGLKPFITCEMCLGEGTGAVALFPILDMASEVYEKMSTFGDIEIEEYTPKV</sequence>
<evidence type="ECO:0000256" key="1">
    <source>
        <dbReference type="ARBA" id="ARBA00002197"/>
    </source>
</evidence>
<keyword evidence="8 11" id="KW-0808">Transferase</keyword>
<dbReference type="EMBL" id="JACSRA010000032">
    <property type="protein sequence ID" value="MBD7912986.1"/>
    <property type="molecule type" value="Genomic_DNA"/>
</dbReference>
<gene>
    <name evidence="11 12" type="primary">cobT</name>
    <name evidence="12" type="ORF">H9661_16665</name>
</gene>
<dbReference type="Gene3D" id="3.40.50.10210">
    <property type="match status" value="1"/>
</dbReference>